<evidence type="ECO:0000256" key="1">
    <source>
        <dbReference type="SAM" id="Phobius"/>
    </source>
</evidence>
<dbReference type="RefSeq" id="WP_209490125.1">
    <property type="nucleotide sequence ID" value="NZ_JAGGLC010000001.1"/>
</dbReference>
<gene>
    <name evidence="2" type="ORF">J2753_000494</name>
</gene>
<keyword evidence="1" id="KW-1133">Transmembrane helix</keyword>
<keyword evidence="3" id="KW-1185">Reference proteome</keyword>
<evidence type="ECO:0000313" key="2">
    <source>
        <dbReference type="EMBL" id="MBP1986021.1"/>
    </source>
</evidence>
<comment type="caution">
    <text evidence="2">The sequence shown here is derived from an EMBL/GenBank/DDBJ whole genome shotgun (WGS) entry which is preliminary data.</text>
</comment>
<reference evidence="2" key="1">
    <citation type="submission" date="2021-03" db="EMBL/GenBank/DDBJ databases">
        <title>Genomic Encyclopedia of Type Strains, Phase IV (KMG-IV): sequencing the most valuable type-strain genomes for metagenomic binning, comparative biology and taxonomic classification.</title>
        <authorList>
            <person name="Goeker M."/>
        </authorList>
    </citation>
    <scope>NUCLEOTIDE SEQUENCE</scope>
    <source>
        <strain evidence="2">DSM 26232</strain>
    </source>
</reference>
<proteinExistence type="predicted"/>
<keyword evidence="1" id="KW-0472">Membrane</keyword>
<accession>A0A8T4GSC3</accession>
<feature type="transmembrane region" description="Helical" evidence="1">
    <location>
        <begin position="28"/>
        <end position="45"/>
    </location>
</feature>
<dbReference type="EMBL" id="JAGGLC010000001">
    <property type="protein sequence ID" value="MBP1986021.1"/>
    <property type="molecule type" value="Genomic_DNA"/>
</dbReference>
<sequence length="185" mass="20964">MISIAALLSASVFQILFPESQYANYPTVAVIAGSFLLAVYVYAYVDGIDITYIQVEPELERPARNHQIKQFRTEEGYIEFDAFVEVPPWMDEFDLRFQTASPFTIGLWRVPDDFDGDDNRITCYGGAHDFGFKMTVGGDISDLGMGSRDLCIIENRRGETVDKLQLLTEETEEDGSHDYRSHHSS</sequence>
<organism evidence="2 3">
    <name type="scientific">Halolamina salifodinae</name>
    <dbReference type="NCBI Taxonomy" id="1202767"/>
    <lineage>
        <taxon>Archaea</taxon>
        <taxon>Methanobacteriati</taxon>
        <taxon>Methanobacteriota</taxon>
        <taxon>Stenosarchaea group</taxon>
        <taxon>Halobacteria</taxon>
        <taxon>Halobacteriales</taxon>
        <taxon>Haloferacaceae</taxon>
    </lineage>
</organism>
<keyword evidence="1" id="KW-0812">Transmembrane</keyword>
<dbReference type="OrthoDB" id="383148at2157"/>
<dbReference type="AlphaFoldDB" id="A0A8T4GSC3"/>
<name>A0A8T4GSC3_9EURY</name>
<dbReference type="Proteomes" id="UP000823736">
    <property type="component" value="Unassembled WGS sequence"/>
</dbReference>
<evidence type="ECO:0000313" key="3">
    <source>
        <dbReference type="Proteomes" id="UP000823736"/>
    </source>
</evidence>
<protein>
    <submittedName>
        <fullName evidence="2">Uncharacterized protein</fullName>
    </submittedName>
</protein>